<gene>
    <name evidence="2" type="ORF">BROSI_A1876</name>
</gene>
<feature type="domain" description="Polymerase beta nucleotidyltransferase" evidence="1">
    <location>
        <begin position="33"/>
        <end position="111"/>
    </location>
</feature>
<reference evidence="3" key="1">
    <citation type="journal article" date="2015" name="Genome Announc.">
        <title>Draft Genome Sequence of an Anaerobic Ammonium-Oxidizing Bacterium, "Candidatus Brocadia sinica".</title>
        <authorList>
            <person name="Oshiki M."/>
            <person name="Shinyako-Hata K."/>
            <person name="Satoh H."/>
            <person name="Okabe S."/>
        </authorList>
    </citation>
    <scope>NUCLEOTIDE SEQUENCE [LARGE SCALE GENOMIC DNA]</scope>
    <source>
        <strain evidence="3">JPN1</strain>
    </source>
</reference>
<dbReference type="InterPro" id="IPR041633">
    <property type="entry name" value="Polbeta"/>
</dbReference>
<proteinExistence type="predicted"/>
<dbReference type="EMBL" id="BAFN01000001">
    <property type="protein sequence ID" value="GAN33356.1"/>
    <property type="molecule type" value="Genomic_DNA"/>
</dbReference>
<protein>
    <submittedName>
        <fullName evidence="2">Nucleotidyltransferases</fullName>
    </submittedName>
</protein>
<keyword evidence="3" id="KW-1185">Reference proteome</keyword>
<dbReference type="Proteomes" id="UP000032309">
    <property type="component" value="Unassembled WGS sequence"/>
</dbReference>
<organism evidence="2 3">
    <name type="scientific">Candidatus Brocadia sinica JPN1</name>
    <dbReference type="NCBI Taxonomy" id="1197129"/>
    <lineage>
        <taxon>Bacteria</taxon>
        <taxon>Pseudomonadati</taxon>
        <taxon>Planctomycetota</taxon>
        <taxon>Candidatus Brocadiia</taxon>
        <taxon>Candidatus Brocadiales</taxon>
        <taxon>Candidatus Brocadiaceae</taxon>
        <taxon>Candidatus Brocadia</taxon>
    </lineage>
</organism>
<dbReference type="CDD" id="cd05403">
    <property type="entry name" value="NT_KNTase_like"/>
    <property type="match status" value="1"/>
</dbReference>
<sequence>MKKTDLSLLSKRLDEEYEERERRRRETLKKTIESLKTYFKDKHIGKVILVGSVLTEGRFYPFSDIDVAVDGLEEDYLETLTELEEILERDVDLIEMRKCKFKDSLVKKGLKIV</sequence>
<dbReference type="InterPro" id="IPR043519">
    <property type="entry name" value="NT_sf"/>
</dbReference>
<accession>A0ABQ0JX68</accession>
<evidence type="ECO:0000313" key="3">
    <source>
        <dbReference type="Proteomes" id="UP000032309"/>
    </source>
</evidence>
<evidence type="ECO:0000313" key="2">
    <source>
        <dbReference type="EMBL" id="GAN33356.1"/>
    </source>
</evidence>
<evidence type="ECO:0000259" key="1">
    <source>
        <dbReference type="Pfam" id="PF18765"/>
    </source>
</evidence>
<comment type="caution">
    <text evidence="2">The sequence shown here is derived from an EMBL/GenBank/DDBJ whole genome shotgun (WGS) entry which is preliminary data.</text>
</comment>
<dbReference type="RefSeq" id="WP_157842460.1">
    <property type="nucleotide sequence ID" value="NZ_BAFN01000001.1"/>
</dbReference>
<dbReference type="Gene3D" id="3.30.460.10">
    <property type="entry name" value="Beta Polymerase, domain 2"/>
    <property type="match status" value="1"/>
</dbReference>
<dbReference type="SUPFAM" id="SSF81301">
    <property type="entry name" value="Nucleotidyltransferase"/>
    <property type="match status" value="1"/>
</dbReference>
<name>A0ABQ0JX68_9BACT</name>
<dbReference type="Pfam" id="PF18765">
    <property type="entry name" value="Polbeta"/>
    <property type="match status" value="1"/>
</dbReference>